<dbReference type="PANTHER" id="PTHR31623">
    <property type="entry name" value="F21J9.9"/>
    <property type="match status" value="1"/>
</dbReference>
<keyword evidence="2" id="KW-0808">Transferase</keyword>
<comment type="similarity">
    <text evidence="1">Belongs to the plant acyltransferase family.</text>
</comment>
<dbReference type="AlphaFoldDB" id="A0ABD3U7A4"/>
<keyword evidence="5" id="KW-1185">Reference proteome</keyword>
<dbReference type="GO" id="GO:0016746">
    <property type="term" value="F:acyltransferase activity"/>
    <property type="evidence" value="ECO:0007669"/>
    <property type="project" value="UniProtKB-KW"/>
</dbReference>
<dbReference type="PANTHER" id="PTHR31623:SF110">
    <property type="entry name" value="VINORINE SYNTHASE-LIKE"/>
    <property type="match status" value="1"/>
</dbReference>
<organism evidence="4 5">
    <name type="scientific">Penstemon smallii</name>
    <dbReference type="NCBI Taxonomy" id="265156"/>
    <lineage>
        <taxon>Eukaryota</taxon>
        <taxon>Viridiplantae</taxon>
        <taxon>Streptophyta</taxon>
        <taxon>Embryophyta</taxon>
        <taxon>Tracheophyta</taxon>
        <taxon>Spermatophyta</taxon>
        <taxon>Magnoliopsida</taxon>
        <taxon>eudicotyledons</taxon>
        <taxon>Gunneridae</taxon>
        <taxon>Pentapetalae</taxon>
        <taxon>asterids</taxon>
        <taxon>lamiids</taxon>
        <taxon>Lamiales</taxon>
        <taxon>Plantaginaceae</taxon>
        <taxon>Cheloneae</taxon>
        <taxon>Penstemon</taxon>
    </lineage>
</organism>
<evidence type="ECO:0000313" key="5">
    <source>
        <dbReference type="Proteomes" id="UP001634393"/>
    </source>
</evidence>
<dbReference type="Proteomes" id="UP001634393">
    <property type="component" value="Unassembled WGS sequence"/>
</dbReference>
<gene>
    <name evidence="4" type="ORF">ACJIZ3_001471</name>
</gene>
<evidence type="ECO:0000256" key="2">
    <source>
        <dbReference type="ARBA" id="ARBA00022679"/>
    </source>
</evidence>
<keyword evidence="3" id="KW-0012">Acyltransferase</keyword>
<evidence type="ECO:0000256" key="3">
    <source>
        <dbReference type="ARBA" id="ARBA00023315"/>
    </source>
</evidence>
<accession>A0ABD3U7A4</accession>
<dbReference type="EMBL" id="JBJXBP010000002">
    <property type="protein sequence ID" value="KAL3844068.1"/>
    <property type="molecule type" value="Genomic_DNA"/>
</dbReference>
<dbReference type="InterPro" id="IPR023213">
    <property type="entry name" value="CAT-like_dom_sf"/>
</dbReference>
<name>A0ABD3U7A4_9LAMI</name>
<sequence>MKGLFALLLRSKPQRMQSPLHLSQSQSHSFLFTSMVANKSYLYRPNLCSLPNFPGLLSNLHYFAHFSTTLSGETWKETGKSSQLEIEIISEENIKPASPTPDHLKTYEVSIIDQLLPNIYVPFIYFYPNNINNHQDVNLIPNRRQLLKQSLSETLTRFYPLAGKVKDSRHIDCNDDGAYYVEAKSSNLLSDFLKQPDDNKSINNLLPFDPNNSIELFSKTYVVMIQVTVFGCGGIAIGLYTSHKIIDGYSHATFLKAWAAAARGCSENNIQPSFISPSIFPSIPTLPADATMLFFPPFSRKNKRARFVFRESSITTLKKKAAASSRVMAVTGLIWKCAMAASSKACSKDSNCDNIPRSSVLSMAVNIRERSLPPMPPYTMGNIILNTALVSSSAAQYSITAIDDLRLNSIIQRLKNSIDFINSDFIEKIQGKEGSVKVVELLNETKLFHSKENTDYIMVNSTCNGGIYEADFGWGGPIWVSVGRTDTDASLLTNVIVLMDTRSRKGIEAWVTLREEEMAFLERDPELLAYASLNPSPLKIVDW</sequence>
<protein>
    <submittedName>
        <fullName evidence="4">Uncharacterized protein</fullName>
    </submittedName>
</protein>
<evidence type="ECO:0000256" key="1">
    <source>
        <dbReference type="ARBA" id="ARBA00009861"/>
    </source>
</evidence>
<dbReference type="Pfam" id="PF02458">
    <property type="entry name" value="Transferase"/>
    <property type="match status" value="1"/>
</dbReference>
<reference evidence="4 5" key="1">
    <citation type="submission" date="2024-12" db="EMBL/GenBank/DDBJ databases">
        <title>The unique morphological basis and parallel evolutionary history of personate flowers in Penstemon.</title>
        <authorList>
            <person name="Depatie T.H."/>
            <person name="Wessinger C.A."/>
        </authorList>
    </citation>
    <scope>NUCLEOTIDE SEQUENCE [LARGE SCALE GENOMIC DNA]</scope>
    <source>
        <strain evidence="4">WTNN_2</strain>
        <tissue evidence="4">Leaf</tissue>
    </source>
</reference>
<dbReference type="Gene3D" id="3.30.559.10">
    <property type="entry name" value="Chloramphenicol acetyltransferase-like domain"/>
    <property type="match status" value="2"/>
</dbReference>
<proteinExistence type="inferred from homology"/>
<comment type="caution">
    <text evidence="4">The sequence shown here is derived from an EMBL/GenBank/DDBJ whole genome shotgun (WGS) entry which is preliminary data.</text>
</comment>
<evidence type="ECO:0000313" key="4">
    <source>
        <dbReference type="EMBL" id="KAL3844068.1"/>
    </source>
</evidence>